<dbReference type="InterPro" id="IPR009080">
    <property type="entry name" value="tRNAsynth_Ia_anticodon-bd"/>
</dbReference>
<dbReference type="OrthoDB" id="9805987at2"/>
<dbReference type="InterPro" id="IPR036695">
    <property type="entry name" value="Arg-tRNA-synth_N_sf"/>
</dbReference>
<dbReference type="SMART" id="SM00836">
    <property type="entry name" value="DALR_1"/>
    <property type="match status" value="1"/>
</dbReference>
<dbReference type="PANTHER" id="PTHR11956">
    <property type="entry name" value="ARGINYL-TRNA SYNTHETASE"/>
    <property type="match status" value="1"/>
</dbReference>
<dbReference type="EMBL" id="FRBL01000004">
    <property type="protein sequence ID" value="SHL71287.1"/>
    <property type="molecule type" value="Genomic_DNA"/>
</dbReference>
<accession>A0A1M7CVU8</accession>
<dbReference type="InterPro" id="IPR008909">
    <property type="entry name" value="DALR_anticod-bd"/>
</dbReference>
<comment type="subunit">
    <text evidence="9">Monomer.</text>
</comment>
<keyword evidence="14" id="KW-1185">Reference proteome</keyword>
<keyword evidence="5 9" id="KW-0067">ATP-binding</keyword>
<dbReference type="NCBIfam" id="TIGR00456">
    <property type="entry name" value="argS"/>
    <property type="match status" value="1"/>
</dbReference>
<dbReference type="InterPro" id="IPR005148">
    <property type="entry name" value="Arg-tRNA-synth_N"/>
</dbReference>
<dbReference type="Gene3D" id="3.40.50.620">
    <property type="entry name" value="HUPs"/>
    <property type="match status" value="1"/>
</dbReference>
<dbReference type="SUPFAM" id="SSF47323">
    <property type="entry name" value="Anticodon-binding domain of a subclass of class I aminoacyl-tRNA synthetases"/>
    <property type="match status" value="1"/>
</dbReference>
<dbReference type="InterPro" id="IPR035684">
    <property type="entry name" value="ArgRS_core"/>
</dbReference>
<evidence type="ECO:0000256" key="8">
    <source>
        <dbReference type="ARBA" id="ARBA00049339"/>
    </source>
</evidence>
<name>A0A1M7CVU8_9BACT</name>
<evidence type="ECO:0000256" key="6">
    <source>
        <dbReference type="ARBA" id="ARBA00022917"/>
    </source>
</evidence>
<evidence type="ECO:0000256" key="10">
    <source>
        <dbReference type="RuleBase" id="RU363038"/>
    </source>
</evidence>
<dbReference type="InterPro" id="IPR001278">
    <property type="entry name" value="Arg-tRNA-ligase"/>
</dbReference>
<keyword evidence="4 9" id="KW-0547">Nucleotide-binding</keyword>
<keyword evidence="2 9" id="KW-0963">Cytoplasm</keyword>
<evidence type="ECO:0000313" key="14">
    <source>
        <dbReference type="Proteomes" id="UP000184420"/>
    </source>
</evidence>
<feature type="short sequence motif" description="'HIGH' region" evidence="9">
    <location>
        <begin position="124"/>
        <end position="134"/>
    </location>
</feature>
<dbReference type="PANTHER" id="PTHR11956:SF5">
    <property type="entry name" value="ARGININE--TRNA LIGASE, CYTOPLASMIC"/>
    <property type="match status" value="1"/>
</dbReference>
<evidence type="ECO:0000256" key="1">
    <source>
        <dbReference type="ARBA" id="ARBA00005594"/>
    </source>
</evidence>
<keyword evidence="7 9" id="KW-0030">Aminoacyl-tRNA synthetase</keyword>
<dbReference type="GO" id="GO:0004814">
    <property type="term" value="F:arginine-tRNA ligase activity"/>
    <property type="evidence" value="ECO:0007669"/>
    <property type="project" value="UniProtKB-UniRule"/>
</dbReference>
<dbReference type="Proteomes" id="UP000184420">
    <property type="component" value="Unassembled WGS sequence"/>
</dbReference>
<evidence type="ECO:0000256" key="3">
    <source>
        <dbReference type="ARBA" id="ARBA00022598"/>
    </source>
</evidence>
<comment type="subcellular location">
    <subcellularLocation>
        <location evidence="9">Cytoplasm</location>
    </subcellularLocation>
</comment>
<dbReference type="SMART" id="SM01016">
    <property type="entry name" value="Arg_tRNA_synt_N"/>
    <property type="match status" value="1"/>
</dbReference>
<evidence type="ECO:0000256" key="2">
    <source>
        <dbReference type="ARBA" id="ARBA00022490"/>
    </source>
</evidence>
<dbReference type="GO" id="GO:0005524">
    <property type="term" value="F:ATP binding"/>
    <property type="evidence" value="ECO:0007669"/>
    <property type="project" value="UniProtKB-UniRule"/>
</dbReference>
<protein>
    <recommendedName>
        <fullName evidence="9">Arginine--tRNA ligase</fullName>
        <ecNumber evidence="9">6.1.1.19</ecNumber>
    </recommendedName>
    <alternativeName>
        <fullName evidence="9">Arginyl-tRNA synthetase</fullName>
        <shortName evidence="9">ArgRS</shortName>
    </alternativeName>
</protein>
<evidence type="ECO:0000256" key="7">
    <source>
        <dbReference type="ARBA" id="ARBA00023146"/>
    </source>
</evidence>
<dbReference type="Gene3D" id="3.30.1360.70">
    <property type="entry name" value="Arginyl tRNA synthetase N-terminal domain"/>
    <property type="match status" value="1"/>
</dbReference>
<evidence type="ECO:0000259" key="11">
    <source>
        <dbReference type="SMART" id="SM00836"/>
    </source>
</evidence>
<keyword evidence="6 9" id="KW-0648">Protein biosynthesis</keyword>
<evidence type="ECO:0000256" key="4">
    <source>
        <dbReference type="ARBA" id="ARBA00022741"/>
    </source>
</evidence>
<comment type="similarity">
    <text evidence="1 9 10">Belongs to the class-I aminoacyl-tRNA synthetase family.</text>
</comment>
<dbReference type="Pfam" id="PF00750">
    <property type="entry name" value="tRNA-synt_1d"/>
    <property type="match status" value="2"/>
</dbReference>
<feature type="domain" description="Arginyl tRNA synthetase N-terminal" evidence="12">
    <location>
        <begin position="5"/>
        <end position="89"/>
    </location>
</feature>
<dbReference type="GO" id="GO:0005737">
    <property type="term" value="C:cytoplasm"/>
    <property type="evidence" value="ECO:0007669"/>
    <property type="project" value="UniProtKB-SubCell"/>
</dbReference>
<evidence type="ECO:0000313" key="13">
    <source>
        <dbReference type="EMBL" id="SHL71287.1"/>
    </source>
</evidence>
<evidence type="ECO:0000256" key="9">
    <source>
        <dbReference type="HAMAP-Rule" id="MF_00123"/>
    </source>
</evidence>
<reference evidence="13 14" key="1">
    <citation type="submission" date="2016-11" db="EMBL/GenBank/DDBJ databases">
        <authorList>
            <person name="Jaros S."/>
            <person name="Januszkiewicz K."/>
            <person name="Wedrychowicz H."/>
        </authorList>
    </citation>
    <scope>NUCLEOTIDE SEQUENCE [LARGE SCALE GENOMIC DNA]</scope>
    <source>
        <strain evidence="13 14">DSM 27406</strain>
    </source>
</reference>
<dbReference type="PRINTS" id="PR01038">
    <property type="entry name" value="TRNASYNTHARG"/>
</dbReference>
<evidence type="ECO:0000256" key="5">
    <source>
        <dbReference type="ARBA" id="ARBA00022840"/>
    </source>
</evidence>
<dbReference type="STRING" id="1419482.SAMN05444266_104496"/>
<comment type="catalytic activity">
    <reaction evidence="8 9">
        <text>tRNA(Arg) + L-arginine + ATP = L-arginyl-tRNA(Arg) + AMP + diphosphate</text>
        <dbReference type="Rhea" id="RHEA:20301"/>
        <dbReference type="Rhea" id="RHEA-COMP:9658"/>
        <dbReference type="Rhea" id="RHEA-COMP:9673"/>
        <dbReference type="ChEBI" id="CHEBI:30616"/>
        <dbReference type="ChEBI" id="CHEBI:32682"/>
        <dbReference type="ChEBI" id="CHEBI:33019"/>
        <dbReference type="ChEBI" id="CHEBI:78442"/>
        <dbReference type="ChEBI" id="CHEBI:78513"/>
        <dbReference type="ChEBI" id="CHEBI:456215"/>
        <dbReference type="EC" id="6.1.1.19"/>
    </reaction>
</comment>
<dbReference type="GO" id="GO:0006420">
    <property type="term" value="P:arginyl-tRNA aminoacylation"/>
    <property type="evidence" value="ECO:0007669"/>
    <property type="project" value="UniProtKB-UniRule"/>
</dbReference>
<sequence length="642" mass="72883">MSVVQSIRMAAVAAIKSLYDQQVAATDISVNITKPEFEGEYTIVTFPFTKFSRQKPEEAGQNIGEYLVANNPELFSAFNVVKGFLNLTINAQYWSNFLKKEFTNRNFGVQPANGKKIMVEYSSPNTNKPLHLGHLRNNFLGFSIAEILKANGYEVIKANLVNDRGIHICKSMLAWQEFAHGDTPASTGIKGDHLVGDYYVKFESVVKEQAEPIIDRVLEHDFRDFNAAETEKLEKLVTALHKPEVKENEEKVAKIMGDIKEAARNKTEIMLQAKIMLQQWEAGNPEVRELWNTMNGWVYEGFDVTYKKLGIDFDKMYYESQTYLLGKDLVEDGLRKGVLFKKEDNSVWIDLTADGLDEKLLLRGDGTSVYMTQDLGTARLKYDDYHMDQSIYVVADEQNYHFKVLQLILEKLGEPAAPGIFHLSYGMVELPHGRMKSREGTVVDADDMIDEMVKTAAVKTQEAGKKLADFSENELDELYETIGLGAMKFFLLRVDPKKRMIFNPEESIDLHGFTGPYIQYAHARIKSIIRAVGEVANLQDYTYQGTLLPLEKELLFINEQFPTILADAHKEMSPSVIANYAFLLAQTFNAFYAEKVDNVSVYPIRDEADADKKKLRLQIIQLTANTIAKSMQLLGIRVPERM</sequence>
<dbReference type="SUPFAM" id="SSF55190">
    <property type="entry name" value="Arginyl-tRNA synthetase (ArgRS), N-terminal 'additional' domain"/>
    <property type="match status" value="1"/>
</dbReference>
<keyword evidence="3 9" id="KW-0436">Ligase</keyword>
<dbReference type="Gene3D" id="1.10.730.10">
    <property type="entry name" value="Isoleucyl-tRNA Synthetase, Domain 1"/>
    <property type="match status" value="1"/>
</dbReference>
<dbReference type="SUPFAM" id="SSF52374">
    <property type="entry name" value="Nucleotidylyl transferase"/>
    <property type="match status" value="1"/>
</dbReference>
<evidence type="ECO:0000259" key="12">
    <source>
        <dbReference type="SMART" id="SM01016"/>
    </source>
</evidence>
<dbReference type="InterPro" id="IPR001412">
    <property type="entry name" value="aa-tRNA-synth_I_CS"/>
</dbReference>
<dbReference type="AlphaFoldDB" id="A0A1M7CVU8"/>
<proteinExistence type="inferred from homology"/>
<dbReference type="Pfam" id="PF05746">
    <property type="entry name" value="DALR_1"/>
    <property type="match status" value="1"/>
</dbReference>
<dbReference type="InterPro" id="IPR014729">
    <property type="entry name" value="Rossmann-like_a/b/a_fold"/>
</dbReference>
<dbReference type="HAMAP" id="MF_00123">
    <property type="entry name" value="Arg_tRNA_synth"/>
    <property type="match status" value="1"/>
</dbReference>
<gene>
    <name evidence="9" type="primary">argS</name>
    <name evidence="13" type="ORF">SAMN05444266_104496</name>
</gene>
<dbReference type="RefSeq" id="WP_073081408.1">
    <property type="nucleotide sequence ID" value="NZ_FRBL01000004.1"/>
</dbReference>
<dbReference type="EC" id="6.1.1.19" evidence="9"/>
<dbReference type="PROSITE" id="PS00178">
    <property type="entry name" value="AA_TRNA_LIGASE_I"/>
    <property type="match status" value="1"/>
</dbReference>
<organism evidence="13 14">
    <name type="scientific">Chitinophaga jiangningensis</name>
    <dbReference type="NCBI Taxonomy" id="1419482"/>
    <lineage>
        <taxon>Bacteria</taxon>
        <taxon>Pseudomonadati</taxon>
        <taxon>Bacteroidota</taxon>
        <taxon>Chitinophagia</taxon>
        <taxon>Chitinophagales</taxon>
        <taxon>Chitinophagaceae</taxon>
        <taxon>Chitinophaga</taxon>
    </lineage>
</organism>
<feature type="domain" description="DALR anticodon binding" evidence="11">
    <location>
        <begin position="518"/>
        <end position="642"/>
    </location>
</feature>